<name>A0A3M7QTC9_BRAPC</name>
<keyword evidence="1" id="KW-0812">Transmembrane</keyword>
<dbReference type="Proteomes" id="UP000276133">
    <property type="component" value="Unassembled WGS sequence"/>
</dbReference>
<evidence type="ECO:0000256" key="1">
    <source>
        <dbReference type="SAM" id="Phobius"/>
    </source>
</evidence>
<accession>A0A3M7QTC9</accession>
<evidence type="ECO:0000313" key="3">
    <source>
        <dbReference type="Proteomes" id="UP000276133"/>
    </source>
</evidence>
<reference evidence="2 3" key="1">
    <citation type="journal article" date="2018" name="Sci. Rep.">
        <title>Genomic signatures of local adaptation to the degree of environmental predictability in rotifers.</title>
        <authorList>
            <person name="Franch-Gras L."/>
            <person name="Hahn C."/>
            <person name="Garcia-Roger E.M."/>
            <person name="Carmona M.J."/>
            <person name="Serra M."/>
            <person name="Gomez A."/>
        </authorList>
    </citation>
    <scope>NUCLEOTIDE SEQUENCE [LARGE SCALE GENOMIC DNA]</scope>
    <source>
        <strain evidence="2">HYR1</strain>
    </source>
</reference>
<proteinExistence type="predicted"/>
<organism evidence="2 3">
    <name type="scientific">Brachionus plicatilis</name>
    <name type="common">Marine rotifer</name>
    <name type="synonym">Brachionus muelleri</name>
    <dbReference type="NCBI Taxonomy" id="10195"/>
    <lineage>
        <taxon>Eukaryota</taxon>
        <taxon>Metazoa</taxon>
        <taxon>Spiralia</taxon>
        <taxon>Gnathifera</taxon>
        <taxon>Rotifera</taxon>
        <taxon>Eurotatoria</taxon>
        <taxon>Monogononta</taxon>
        <taxon>Pseudotrocha</taxon>
        <taxon>Ploima</taxon>
        <taxon>Brachionidae</taxon>
        <taxon>Brachionus</taxon>
    </lineage>
</organism>
<keyword evidence="1" id="KW-0472">Membrane</keyword>
<gene>
    <name evidence="2" type="ORF">BpHYR1_036732</name>
</gene>
<dbReference type="AlphaFoldDB" id="A0A3M7QTC9"/>
<sequence length="103" mass="12545">MAREKMLIISILNICYHFLLFIAVDIKVSVINLKISNETLQTKLLKLEKNCAFNNSILFLPYFTKIYLSQNRFFITKFYEKHQNLRFFWHFWSSHNLTKYRNS</sequence>
<protein>
    <submittedName>
        <fullName evidence="2">Uncharacterized protein</fullName>
    </submittedName>
</protein>
<feature type="transmembrane region" description="Helical" evidence="1">
    <location>
        <begin position="6"/>
        <end position="24"/>
    </location>
</feature>
<dbReference type="EMBL" id="REGN01005127">
    <property type="protein sequence ID" value="RNA14687.1"/>
    <property type="molecule type" value="Genomic_DNA"/>
</dbReference>
<evidence type="ECO:0000313" key="2">
    <source>
        <dbReference type="EMBL" id="RNA14687.1"/>
    </source>
</evidence>
<comment type="caution">
    <text evidence="2">The sequence shown here is derived from an EMBL/GenBank/DDBJ whole genome shotgun (WGS) entry which is preliminary data.</text>
</comment>
<keyword evidence="1" id="KW-1133">Transmembrane helix</keyword>
<keyword evidence="3" id="KW-1185">Reference proteome</keyword>